<reference evidence="2" key="1">
    <citation type="submission" date="2022-01" db="EMBL/GenBank/DDBJ databases">
        <title>Novel bile acid biosynthetic pathways are enriched in the microbiome of centenarians.</title>
        <authorList>
            <person name="Sato Y."/>
            <person name="Atarashi K."/>
            <person name="Plichta R.D."/>
            <person name="Arai Y."/>
            <person name="Sasajima S."/>
            <person name="Kearney M.S."/>
            <person name="Suda W."/>
            <person name="Takeshita K."/>
            <person name="Sasaki T."/>
            <person name="Okamoto S."/>
            <person name="Skelly N.A."/>
            <person name="Okamura Y."/>
            <person name="Vlamakis H."/>
            <person name="Li Y."/>
            <person name="Tanoue T."/>
            <person name="Takei H."/>
            <person name="Nittono H."/>
            <person name="Narushima S."/>
            <person name="Irie J."/>
            <person name="Itoh H."/>
            <person name="Moriya K."/>
            <person name="Sugiura Y."/>
            <person name="Suematsu M."/>
            <person name="Moritoki N."/>
            <person name="Shibata S."/>
            <person name="Littman R.D."/>
            <person name="Fischbach A.M."/>
            <person name="Uwamino Y."/>
            <person name="Inoue T."/>
            <person name="Honda A."/>
            <person name="Hattori M."/>
            <person name="Murai T."/>
            <person name="Xavier J.R."/>
            <person name="Hirose N."/>
            <person name="Honda K."/>
        </authorList>
    </citation>
    <scope>NUCLEOTIDE SEQUENCE</scope>
    <source>
        <strain evidence="2">CE91-St55</strain>
    </source>
</reference>
<dbReference type="AlphaFoldDB" id="A0AA37JDY3"/>
<dbReference type="InterPro" id="IPR010499">
    <property type="entry name" value="AraC_E-bd"/>
</dbReference>
<dbReference type="SUPFAM" id="SSF55136">
    <property type="entry name" value="Probable bacterial effector-binding domain"/>
    <property type="match status" value="1"/>
</dbReference>
<evidence type="ECO:0000313" key="2">
    <source>
        <dbReference type="EMBL" id="GKG98621.1"/>
    </source>
</evidence>
<dbReference type="InterPro" id="IPR011256">
    <property type="entry name" value="Reg_factor_effector_dom_sf"/>
</dbReference>
<proteinExistence type="predicted"/>
<dbReference type="EMBL" id="BQNJ01000001">
    <property type="protein sequence ID" value="GKG98621.1"/>
    <property type="molecule type" value="Genomic_DNA"/>
</dbReference>
<dbReference type="Proteomes" id="UP001055091">
    <property type="component" value="Unassembled WGS sequence"/>
</dbReference>
<gene>
    <name evidence="2" type="ORF">CE91St55_06030</name>
</gene>
<organism evidence="2 3">
    <name type="scientific">Hungatella hathewayi</name>
    <dbReference type="NCBI Taxonomy" id="154046"/>
    <lineage>
        <taxon>Bacteria</taxon>
        <taxon>Bacillati</taxon>
        <taxon>Bacillota</taxon>
        <taxon>Clostridia</taxon>
        <taxon>Lachnospirales</taxon>
        <taxon>Lachnospiraceae</taxon>
        <taxon>Hungatella</taxon>
    </lineage>
</organism>
<name>A0AA37JDY3_9FIRM</name>
<dbReference type="InterPro" id="IPR029441">
    <property type="entry name" value="Cass2"/>
</dbReference>
<dbReference type="RefSeq" id="WP_022030213.1">
    <property type="nucleotide sequence ID" value="NZ_BQNJ01000001.1"/>
</dbReference>
<evidence type="ECO:0000313" key="3">
    <source>
        <dbReference type="Proteomes" id="UP001055091"/>
    </source>
</evidence>
<accession>A0AA37JDY3</accession>
<dbReference type="Pfam" id="PF14526">
    <property type="entry name" value="Cass2"/>
    <property type="match status" value="1"/>
</dbReference>
<sequence length="169" mass="19352">MKNTEPPFRIEKKGSFRVVGYGVRTSNQRGQGRTVIPRHWSSFKADGYEKALWPRANKEPHGLFGINIYNTDTTDPRIFDYLIAVSSDTEADGEFTSYEVPARTWAVFPCTFETIGKTEAQAITKWLPKFQYKPLNRGYITGRMKSNAPDIEYYGENGLVEVWIAVEKK</sequence>
<feature type="domain" description="AraC effector-binding" evidence="1">
    <location>
        <begin position="6"/>
        <end position="167"/>
    </location>
</feature>
<evidence type="ECO:0000259" key="1">
    <source>
        <dbReference type="SMART" id="SM00871"/>
    </source>
</evidence>
<comment type="caution">
    <text evidence="2">The sequence shown here is derived from an EMBL/GenBank/DDBJ whole genome shotgun (WGS) entry which is preliminary data.</text>
</comment>
<dbReference type="SMART" id="SM00871">
    <property type="entry name" value="AraC_E_bind"/>
    <property type="match status" value="1"/>
</dbReference>
<protein>
    <recommendedName>
        <fullName evidence="1">AraC effector-binding domain-containing protein</fullName>
    </recommendedName>
</protein>
<dbReference type="Gene3D" id="3.20.80.10">
    <property type="entry name" value="Regulatory factor, effector binding domain"/>
    <property type="match status" value="1"/>
</dbReference>